<sequence length="164" mass="17773">MKKILIGLVAVLAIAGIGAWQFSSAARAAPDVTFTTLTGQKTTMQALRGKVVLVKFWATSCTTCVAQMPDTIAHYKALAPKGFETIAVAMQYDPPNYVLNFTETRKLPFPVVIDAQGKLAQAFGDVKLTPTAFLIDKQGRIIKRYLGNYDEAAFLDTVNKALAS</sequence>
<dbReference type="InterPro" id="IPR013740">
    <property type="entry name" value="Redoxin"/>
</dbReference>
<evidence type="ECO:0000256" key="1">
    <source>
        <dbReference type="SAM" id="SignalP"/>
    </source>
</evidence>
<dbReference type="InterPro" id="IPR013766">
    <property type="entry name" value="Thioredoxin_domain"/>
</dbReference>
<dbReference type="AlphaFoldDB" id="A0A853FHV8"/>
<dbReference type="Pfam" id="PF08534">
    <property type="entry name" value="Redoxin"/>
    <property type="match status" value="1"/>
</dbReference>
<proteinExistence type="predicted"/>
<evidence type="ECO:0000313" key="3">
    <source>
        <dbReference type="EMBL" id="NYT37566.1"/>
    </source>
</evidence>
<dbReference type="OrthoDB" id="9811352at2"/>
<dbReference type="CDD" id="cd02966">
    <property type="entry name" value="TlpA_like_family"/>
    <property type="match status" value="1"/>
</dbReference>
<dbReference type="EMBL" id="JACCEW010000003">
    <property type="protein sequence ID" value="NYT37566.1"/>
    <property type="molecule type" value="Genomic_DNA"/>
</dbReference>
<comment type="caution">
    <text evidence="3">The sequence shown here is derived from an EMBL/GenBank/DDBJ whole genome shotgun (WGS) entry which is preliminary data.</text>
</comment>
<reference evidence="3 4" key="1">
    <citation type="submission" date="2020-07" db="EMBL/GenBank/DDBJ databases">
        <title>Taxonomic revisions and descriptions of new bacterial species based on genomic comparisons in the high-G+C-content subgroup of the family Alcaligenaceae.</title>
        <authorList>
            <person name="Szabo A."/>
            <person name="Felfoldi T."/>
        </authorList>
    </citation>
    <scope>NUCLEOTIDE SEQUENCE [LARGE SCALE GENOMIC DNA]</scope>
    <source>
        <strain evidence="3 4">DSM 25264</strain>
    </source>
</reference>
<dbReference type="PROSITE" id="PS51352">
    <property type="entry name" value="THIOREDOXIN_2"/>
    <property type="match status" value="1"/>
</dbReference>
<feature type="chain" id="PRO_5032416499" evidence="1">
    <location>
        <begin position="29"/>
        <end position="164"/>
    </location>
</feature>
<dbReference type="InterPro" id="IPR050553">
    <property type="entry name" value="Thioredoxin_ResA/DsbE_sf"/>
</dbReference>
<dbReference type="PANTHER" id="PTHR42852:SF17">
    <property type="entry name" value="THIOREDOXIN-LIKE PROTEIN HI_1115"/>
    <property type="match status" value="1"/>
</dbReference>
<dbReference type="InterPro" id="IPR036249">
    <property type="entry name" value="Thioredoxin-like_sf"/>
</dbReference>
<keyword evidence="1" id="KW-0732">Signal</keyword>
<organism evidence="3 4">
    <name type="scientific">Allopusillimonas soli</name>
    <dbReference type="NCBI Taxonomy" id="659016"/>
    <lineage>
        <taxon>Bacteria</taxon>
        <taxon>Pseudomonadati</taxon>
        <taxon>Pseudomonadota</taxon>
        <taxon>Betaproteobacteria</taxon>
        <taxon>Burkholderiales</taxon>
        <taxon>Alcaligenaceae</taxon>
        <taxon>Allopusillimonas</taxon>
    </lineage>
</organism>
<gene>
    <name evidence="3" type="ORF">H0A68_11830</name>
</gene>
<dbReference type="RefSeq" id="WP_129969305.1">
    <property type="nucleotide sequence ID" value="NZ_JACCEW010000003.1"/>
</dbReference>
<dbReference type="Proteomes" id="UP000580517">
    <property type="component" value="Unassembled WGS sequence"/>
</dbReference>
<accession>A0A853FHV8</accession>
<evidence type="ECO:0000313" key="4">
    <source>
        <dbReference type="Proteomes" id="UP000580517"/>
    </source>
</evidence>
<protein>
    <submittedName>
        <fullName evidence="3">TlpA family protein disulfide reductase</fullName>
    </submittedName>
</protein>
<dbReference type="SUPFAM" id="SSF52833">
    <property type="entry name" value="Thioredoxin-like"/>
    <property type="match status" value="1"/>
</dbReference>
<dbReference type="Gene3D" id="3.40.30.10">
    <property type="entry name" value="Glutaredoxin"/>
    <property type="match status" value="1"/>
</dbReference>
<evidence type="ECO:0000259" key="2">
    <source>
        <dbReference type="PROSITE" id="PS51352"/>
    </source>
</evidence>
<feature type="signal peptide" evidence="1">
    <location>
        <begin position="1"/>
        <end position="28"/>
    </location>
</feature>
<keyword evidence="4" id="KW-1185">Reference proteome</keyword>
<dbReference type="PANTHER" id="PTHR42852">
    <property type="entry name" value="THIOL:DISULFIDE INTERCHANGE PROTEIN DSBE"/>
    <property type="match status" value="1"/>
</dbReference>
<name>A0A853FHV8_9BURK</name>
<feature type="domain" description="Thioredoxin" evidence="2">
    <location>
        <begin position="23"/>
        <end position="163"/>
    </location>
</feature>
<dbReference type="GO" id="GO:0016491">
    <property type="term" value="F:oxidoreductase activity"/>
    <property type="evidence" value="ECO:0007669"/>
    <property type="project" value="InterPro"/>
</dbReference>